<dbReference type="GO" id="GO:0015627">
    <property type="term" value="C:type II protein secretion system complex"/>
    <property type="evidence" value="ECO:0007669"/>
    <property type="project" value="InterPro"/>
</dbReference>
<sequence>MKLPAQVDKLVARVDGMSLRERALIFVAAAFLLVSLIDSLFLEPLLARQKNLSAQVIQQQERMKDIQAQIAALLQAKQADANSPQREHIRALRQQLAEGDAYLQDRRDKLVPPERMAGLLEQVLNRNDRLKLVALDTLPVSLLIEPSGETAPARTAGPEKQIYKHGVTITVRGSYADLLQYLTSLEKLPTQMYWGVAKMGVIEYPTAELSLTLYTLSLDKTWLQI</sequence>
<reference evidence="3 4" key="1">
    <citation type="journal article" date="2022" name="Int. J. Syst. Evol. Microbiol.">
        <title>&lt;i&gt;Sideroxyarcus emersonii&lt;/i&gt; gen. nov. sp. nov., a neutrophilic, microaerobic iron- and thiosulfate-oxidizing bacterium isolated from iron-rich wetland sediment.</title>
        <authorList>
            <person name="Kato S."/>
            <person name="Itoh T."/>
            <person name="Iino T."/>
            <person name="Ohkuma M."/>
        </authorList>
    </citation>
    <scope>NUCLEOTIDE SEQUENCE [LARGE SCALE GENOMIC DNA]</scope>
    <source>
        <strain evidence="3 4">MIZ01</strain>
    </source>
</reference>
<proteinExistence type="predicted"/>
<evidence type="ECO:0000313" key="3">
    <source>
        <dbReference type="EMBL" id="BCK88562.1"/>
    </source>
</evidence>
<keyword evidence="1" id="KW-0175">Coiled coil</keyword>
<dbReference type="AlphaFoldDB" id="A0AAN1XCD8"/>
<name>A0AAN1XCD8_9PROT</name>
<dbReference type="Pfam" id="PF04612">
    <property type="entry name" value="T2SSM"/>
    <property type="match status" value="1"/>
</dbReference>
<gene>
    <name evidence="3" type="ORF">MIZ01_2367</name>
</gene>
<feature type="coiled-coil region" evidence="1">
    <location>
        <begin position="49"/>
        <end position="76"/>
    </location>
</feature>
<keyword evidence="2" id="KW-0812">Transmembrane</keyword>
<dbReference type="Proteomes" id="UP001320326">
    <property type="component" value="Chromosome"/>
</dbReference>
<evidence type="ECO:0000313" key="4">
    <source>
        <dbReference type="Proteomes" id="UP001320326"/>
    </source>
</evidence>
<dbReference type="GO" id="GO:0015628">
    <property type="term" value="P:protein secretion by the type II secretion system"/>
    <property type="evidence" value="ECO:0007669"/>
    <property type="project" value="InterPro"/>
</dbReference>
<accession>A0AAN1XCD8</accession>
<evidence type="ECO:0000256" key="2">
    <source>
        <dbReference type="SAM" id="Phobius"/>
    </source>
</evidence>
<feature type="transmembrane region" description="Helical" evidence="2">
    <location>
        <begin position="23"/>
        <end position="42"/>
    </location>
</feature>
<dbReference type="RefSeq" id="WP_237247079.1">
    <property type="nucleotide sequence ID" value="NZ_AP023423.1"/>
</dbReference>
<evidence type="ECO:0008006" key="5">
    <source>
        <dbReference type="Google" id="ProtNLM"/>
    </source>
</evidence>
<keyword evidence="2" id="KW-0472">Membrane</keyword>
<organism evidence="3 4">
    <name type="scientific">Sideroxyarcus emersonii</name>
    <dbReference type="NCBI Taxonomy" id="2764705"/>
    <lineage>
        <taxon>Bacteria</taxon>
        <taxon>Pseudomonadati</taxon>
        <taxon>Pseudomonadota</taxon>
        <taxon>Betaproteobacteria</taxon>
        <taxon>Nitrosomonadales</taxon>
        <taxon>Gallionellaceae</taxon>
        <taxon>Sideroxyarcus</taxon>
    </lineage>
</organism>
<keyword evidence="2" id="KW-1133">Transmembrane helix</keyword>
<evidence type="ECO:0000256" key="1">
    <source>
        <dbReference type="SAM" id="Coils"/>
    </source>
</evidence>
<protein>
    <recommendedName>
        <fullName evidence="5">Agglutinin biogenesis protein</fullName>
    </recommendedName>
</protein>
<dbReference type="InterPro" id="IPR007690">
    <property type="entry name" value="T2SS_GspM"/>
</dbReference>
<keyword evidence="4" id="KW-1185">Reference proteome</keyword>
<dbReference type="EMBL" id="AP023423">
    <property type="protein sequence ID" value="BCK88562.1"/>
    <property type="molecule type" value="Genomic_DNA"/>
</dbReference>
<dbReference type="KEGG" id="seme:MIZ01_2367"/>